<feature type="domain" description="Glutamine amidotransferase type-2" evidence="10">
    <location>
        <begin position="21"/>
        <end position="231"/>
    </location>
</feature>
<dbReference type="InterPro" id="IPR001347">
    <property type="entry name" value="SIS_dom"/>
</dbReference>
<evidence type="ECO:0000256" key="6">
    <source>
        <dbReference type="ARBA" id="ARBA00022576"/>
    </source>
</evidence>
<keyword evidence="5" id="KW-0963">Cytoplasm</keyword>
<evidence type="ECO:0000259" key="10">
    <source>
        <dbReference type="PROSITE" id="PS51278"/>
    </source>
</evidence>
<dbReference type="InterPro" id="IPR046348">
    <property type="entry name" value="SIS_dom_sf"/>
</dbReference>
<evidence type="ECO:0000256" key="3">
    <source>
        <dbReference type="ARBA" id="ARBA00012916"/>
    </source>
</evidence>
<keyword evidence="6 12" id="KW-0032">Aminotransferase</keyword>
<dbReference type="NCBIfam" id="TIGR01135">
    <property type="entry name" value="glmS"/>
    <property type="match status" value="1"/>
</dbReference>
<dbReference type="GO" id="GO:0097367">
    <property type="term" value="F:carbohydrate derivative binding"/>
    <property type="evidence" value="ECO:0007669"/>
    <property type="project" value="InterPro"/>
</dbReference>
<keyword evidence="7 12" id="KW-0808">Transferase</keyword>
<gene>
    <name evidence="12" type="primary">glmS</name>
    <name evidence="12" type="ORF">IAD23_07825</name>
</gene>
<evidence type="ECO:0000256" key="2">
    <source>
        <dbReference type="ARBA" id="ARBA00004496"/>
    </source>
</evidence>
<proteinExistence type="predicted"/>
<dbReference type="Pfam" id="PF01380">
    <property type="entry name" value="SIS"/>
    <property type="match status" value="2"/>
</dbReference>
<dbReference type="GO" id="GO:0006487">
    <property type="term" value="P:protein N-linked glycosylation"/>
    <property type="evidence" value="ECO:0007669"/>
    <property type="project" value="TreeGrafter"/>
</dbReference>
<dbReference type="GO" id="GO:0005829">
    <property type="term" value="C:cytosol"/>
    <property type="evidence" value="ECO:0007669"/>
    <property type="project" value="TreeGrafter"/>
</dbReference>
<name>A0A9D1MVM0_9FIRM</name>
<evidence type="ECO:0000313" key="13">
    <source>
        <dbReference type="Proteomes" id="UP000824125"/>
    </source>
</evidence>
<keyword evidence="9" id="KW-0315">Glutamine amidotransferase</keyword>
<dbReference type="Gene3D" id="3.40.50.10490">
    <property type="entry name" value="Glucose-6-phosphate isomerase like protein, domain 1"/>
    <property type="match status" value="2"/>
</dbReference>
<dbReference type="PROSITE" id="PS51278">
    <property type="entry name" value="GATASE_TYPE_2"/>
    <property type="match status" value="1"/>
</dbReference>
<evidence type="ECO:0000256" key="9">
    <source>
        <dbReference type="ARBA" id="ARBA00022962"/>
    </source>
</evidence>
<protein>
    <recommendedName>
        <fullName evidence="4">Glutamine--fructose-6-phosphate aminotransferase [isomerizing]</fullName>
        <ecNumber evidence="3">2.6.1.16</ecNumber>
    </recommendedName>
</protein>
<dbReference type="PROSITE" id="PS51464">
    <property type="entry name" value="SIS"/>
    <property type="match status" value="2"/>
</dbReference>
<comment type="subcellular location">
    <subcellularLocation>
        <location evidence="2">Cytoplasm</location>
    </subcellularLocation>
</comment>
<dbReference type="SUPFAM" id="SSF56235">
    <property type="entry name" value="N-terminal nucleophile aminohydrolases (Ntn hydrolases)"/>
    <property type="match status" value="1"/>
</dbReference>
<evidence type="ECO:0000256" key="7">
    <source>
        <dbReference type="ARBA" id="ARBA00022679"/>
    </source>
</evidence>
<dbReference type="EMBL" id="DVNM01000045">
    <property type="protein sequence ID" value="HIU69847.1"/>
    <property type="molecule type" value="Genomic_DNA"/>
</dbReference>
<dbReference type="GO" id="GO:0004360">
    <property type="term" value="F:glutamine-fructose-6-phosphate transaminase (isomerizing) activity"/>
    <property type="evidence" value="ECO:0007669"/>
    <property type="project" value="UniProtKB-EC"/>
</dbReference>
<dbReference type="SUPFAM" id="SSF53697">
    <property type="entry name" value="SIS domain"/>
    <property type="match status" value="1"/>
</dbReference>
<feature type="domain" description="SIS" evidence="11">
    <location>
        <begin position="295"/>
        <end position="435"/>
    </location>
</feature>
<dbReference type="InterPro" id="IPR029055">
    <property type="entry name" value="Ntn_hydrolases_N"/>
</dbReference>
<evidence type="ECO:0000256" key="8">
    <source>
        <dbReference type="ARBA" id="ARBA00022737"/>
    </source>
</evidence>
<evidence type="ECO:0000256" key="5">
    <source>
        <dbReference type="ARBA" id="ARBA00022490"/>
    </source>
</evidence>
<dbReference type="GO" id="GO:0006047">
    <property type="term" value="P:UDP-N-acetylglucosamine metabolic process"/>
    <property type="evidence" value="ECO:0007669"/>
    <property type="project" value="TreeGrafter"/>
</dbReference>
<dbReference type="GO" id="GO:0006002">
    <property type="term" value="P:fructose 6-phosphate metabolic process"/>
    <property type="evidence" value="ECO:0007669"/>
    <property type="project" value="TreeGrafter"/>
</dbReference>
<dbReference type="CDD" id="cd05009">
    <property type="entry name" value="SIS_GlmS_GlmD_2"/>
    <property type="match status" value="1"/>
</dbReference>
<dbReference type="InterPro" id="IPR017932">
    <property type="entry name" value="GATase_2_dom"/>
</dbReference>
<dbReference type="CDD" id="cd05008">
    <property type="entry name" value="SIS_GlmS_GlmD_1"/>
    <property type="match status" value="1"/>
</dbReference>
<dbReference type="EC" id="2.6.1.16" evidence="3"/>
<dbReference type="InterPro" id="IPR035490">
    <property type="entry name" value="GlmS/FrlB_SIS"/>
</dbReference>
<dbReference type="CDD" id="cd00714">
    <property type="entry name" value="GFAT"/>
    <property type="match status" value="1"/>
</dbReference>
<dbReference type="FunFam" id="3.40.50.10490:FF:000001">
    <property type="entry name" value="Glutamine--fructose-6-phosphate aminotransferase [isomerizing]"/>
    <property type="match status" value="1"/>
</dbReference>
<dbReference type="FunFam" id="3.60.20.10:FF:000006">
    <property type="entry name" value="Glutamine--fructose-6-phosphate aminotransferase [isomerizing]"/>
    <property type="match status" value="1"/>
</dbReference>
<dbReference type="Proteomes" id="UP000824125">
    <property type="component" value="Unassembled WGS sequence"/>
</dbReference>
<dbReference type="InterPro" id="IPR005855">
    <property type="entry name" value="GFAT"/>
</dbReference>
<evidence type="ECO:0000256" key="1">
    <source>
        <dbReference type="ARBA" id="ARBA00001031"/>
    </source>
</evidence>
<keyword evidence="8" id="KW-0677">Repeat</keyword>
<dbReference type="NCBIfam" id="NF001484">
    <property type="entry name" value="PRK00331.1"/>
    <property type="match status" value="1"/>
</dbReference>
<dbReference type="PANTHER" id="PTHR10937">
    <property type="entry name" value="GLUCOSAMINE--FRUCTOSE-6-PHOSPHATE AMINOTRANSFERASE, ISOMERIZING"/>
    <property type="match status" value="1"/>
</dbReference>
<dbReference type="Gene3D" id="3.60.20.10">
    <property type="entry name" value="Glutamine Phosphoribosylpyrophosphate, subunit 1, domain 1"/>
    <property type="match status" value="1"/>
</dbReference>
<sequence>MDRGKLNCIDDPFLFEVKKMCGIIGYTGEKDCSGILIKGLKQLEYRGYDSCGIAVVQGGKIDCEKQAGRVSQLENTAMHGQTGIGHTRWATHGRPTAENAHPHLSTDGRWAVVHNGIIENAGALRAQAAENGYTFHSETDTEIVCALLTQLEGNDPLQALGETVQKLEGSFALAVLHEGDEAIYCAKKKSPLLLGKGEGENLLASDVNALAGLCSEVYRMADGELAKITKDEICLFDFSGAPAECAFVPAPSAADAHEKDGFAHYMLKEIYEQPGIFRRILAKRCRDGQIMMPELDEAAQYGIHKILFCGCGSAYHVGIAGKYLVEALCGITCEAVIASEFRYKANVLDEHTLFVAISQSGETADTLESLLLAKSRGAKTIGIVNVENASIAKESGTVIYTEAGTETAVATTKAYTAQLLYVTLMALKLTKIKDARYCELVRTLAQIPEAAEHVLAQVQNIQKIAKKLAGANDMYFIGRNLDYAAATEAALKLKEISYIHCEAFPAGELKHGTISLVEPGTPIFAVNCRDDVFAKTLSNAEETRSRGAEIFELRCSKNAAGAPENTIFIDNVATSFLPCVQAVALQLCAYYCALEKGCDIDKPRNLAKSVTVE</sequence>
<comment type="catalytic activity">
    <reaction evidence="1">
        <text>D-fructose 6-phosphate + L-glutamine = D-glucosamine 6-phosphate + L-glutamate</text>
        <dbReference type="Rhea" id="RHEA:13237"/>
        <dbReference type="ChEBI" id="CHEBI:29985"/>
        <dbReference type="ChEBI" id="CHEBI:58359"/>
        <dbReference type="ChEBI" id="CHEBI:58725"/>
        <dbReference type="ChEBI" id="CHEBI:61527"/>
        <dbReference type="EC" id="2.6.1.16"/>
    </reaction>
</comment>
<accession>A0A9D1MVM0</accession>
<dbReference type="InterPro" id="IPR035466">
    <property type="entry name" value="GlmS/AgaS_SIS"/>
</dbReference>
<evidence type="ECO:0000256" key="4">
    <source>
        <dbReference type="ARBA" id="ARBA00016090"/>
    </source>
</evidence>
<organism evidence="12 13">
    <name type="scientific">Candidatus Scybalenecus merdavium</name>
    <dbReference type="NCBI Taxonomy" id="2840939"/>
    <lineage>
        <taxon>Bacteria</taxon>
        <taxon>Bacillati</taxon>
        <taxon>Bacillota</taxon>
        <taxon>Clostridia</taxon>
        <taxon>Eubacteriales</taxon>
        <taxon>Oscillospiraceae</taxon>
        <taxon>Oscillospiraceae incertae sedis</taxon>
        <taxon>Candidatus Scybalenecus</taxon>
    </lineage>
</organism>
<dbReference type="AlphaFoldDB" id="A0A9D1MVM0"/>
<dbReference type="PANTHER" id="PTHR10937:SF0">
    <property type="entry name" value="GLUTAMINE--FRUCTOSE-6-PHOSPHATE TRANSAMINASE (ISOMERIZING)"/>
    <property type="match status" value="1"/>
</dbReference>
<reference evidence="12" key="2">
    <citation type="journal article" date="2021" name="PeerJ">
        <title>Extensive microbial diversity within the chicken gut microbiome revealed by metagenomics and culture.</title>
        <authorList>
            <person name="Gilroy R."/>
            <person name="Ravi A."/>
            <person name="Getino M."/>
            <person name="Pursley I."/>
            <person name="Horton D.L."/>
            <person name="Alikhan N.F."/>
            <person name="Baker D."/>
            <person name="Gharbi K."/>
            <person name="Hall N."/>
            <person name="Watson M."/>
            <person name="Adriaenssens E.M."/>
            <person name="Foster-Nyarko E."/>
            <person name="Jarju S."/>
            <person name="Secka A."/>
            <person name="Antonio M."/>
            <person name="Oren A."/>
            <person name="Chaudhuri R.R."/>
            <person name="La Ragione R."/>
            <person name="Hildebrand F."/>
            <person name="Pallen M.J."/>
        </authorList>
    </citation>
    <scope>NUCLEOTIDE SEQUENCE</scope>
    <source>
        <strain evidence="12">CHK176-6737</strain>
    </source>
</reference>
<comment type="caution">
    <text evidence="12">The sequence shown here is derived from an EMBL/GenBank/DDBJ whole genome shotgun (WGS) entry which is preliminary data.</text>
</comment>
<reference evidence="12" key="1">
    <citation type="submission" date="2020-10" db="EMBL/GenBank/DDBJ databases">
        <authorList>
            <person name="Gilroy R."/>
        </authorList>
    </citation>
    <scope>NUCLEOTIDE SEQUENCE</scope>
    <source>
        <strain evidence="12">CHK176-6737</strain>
    </source>
</reference>
<dbReference type="Pfam" id="PF13522">
    <property type="entry name" value="GATase_6"/>
    <property type="match status" value="1"/>
</dbReference>
<evidence type="ECO:0000313" key="12">
    <source>
        <dbReference type="EMBL" id="HIU69847.1"/>
    </source>
</evidence>
<dbReference type="InterPro" id="IPR047084">
    <property type="entry name" value="GFAT_N"/>
</dbReference>
<feature type="domain" description="SIS" evidence="11">
    <location>
        <begin position="464"/>
        <end position="603"/>
    </location>
</feature>
<evidence type="ECO:0000259" key="11">
    <source>
        <dbReference type="PROSITE" id="PS51464"/>
    </source>
</evidence>